<feature type="transmembrane region" description="Helical" evidence="1">
    <location>
        <begin position="459"/>
        <end position="477"/>
    </location>
</feature>
<name>I3ZE43_TERRK</name>
<feature type="chain" id="PRO_5003683959" evidence="2">
    <location>
        <begin position="24"/>
        <end position="549"/>
    </location>
</feature>
<keyword evidence="1" id="KW-1133">Transmembrane helix</keyword>
<dbReference type="RefSeq" id="WP_014785080.1">
    <property type="nucleotide sequence ID" value="NC_018014.1"/>
</dbReference>
<keyword evidence="2" id="KW-0732">Signal</keyword>
<dbReference type="InterPro" id="IPR017549">
    <property type="entry name" value="APMV_L690"/>
</dbReference>
<dbReference type="PATRIC" id="fig|926566.3.peg.1181"/>
<dbReference type="KEGG" id="trs:Terro_1201"/>
<feature type="transmembrane region" description="Helical" evidence="1">
    <location>
        <begin position="484"/>
        <end position="504"/>
    </location>
</feature>
<dbReference type="eggNOG" id="COG3391">
    <property type="taxonomic scope" value="Bacteria"/>
</dbReference>
<evidence type="ECO:0000256" key="2">
    <source>
        <dbReference type="SAM" id="SignalP"/>
    </source>
</evidence>
<gene>
    <name evidence="3" type="ordered locus">Terro_1201</name>
</gene>
<evidence type="ECO:0000313" key="3">
    <source>
        <dbReference type="EMBL" id="AFL87511.1"/>
    </source>
</evidence>
<feature type="signal peptide" evidence="2">
    <location>
        <begin position="1"/>
        <end position="23"/>
    </location>
</feature>
<accession>I3ZE43</accession>
<reference evidence="3 4" key="1">
    <citation type="submission" date="2012-06" db="EMBL/GenBank/DDBJ databases">
        <title>Complete genome of Terriglobus roseus DSM 18391.</title>
        <authorList>
            <consortium name="US DOE Joint Genome Institute (JGI-PGF)"/>
            <person name="Lucas S."/>
            <person name="Copeland A."/>
            <person name="Lapidus A."/>
            <person name="Glavina del Rio T."/>
            <person name="Dalin E."/>
            <person name="Tice H."/>
            <person name="Bruce D."/>
            <person name="Goodwin L."/>
            <person name="Pitluck S."/>
            <person name="Peters L."/>
            <person name="Mikhailova N."/>
            <person name="Munk A.C.C."/>
            <person name="Kyrpides N."/>
            <person name="Mavromatis K."/>
            <person name="Ivanova N."/>
            <person name="Brettin T."/>
            <person name="Detter J.C."/>
            <person name="Han C."/>
            <person name="Larimer F."/>
            <person name="Land M."/>
            <person name="Hauser L."/>
            <person name="Markowitz V."/>
            <person name="Cheng J.-F."/>
            <person name="Hugenholtz P."/>
            <person name="Woyke T."/>
            <person name="Wu D."/>
            <person name="Brambilla E."/>
            <person name="Klenk H.-P."/>
            <person name="Eisen J.A."/>
        </authorList>
    </citation>
    <scope>NUCLEOTIDE SEQUENCE [LARGE SCALE GENOMIC DNA]</scope>
    <source>
        <strain evidence="4">DSM 18391 / NRRL B-41598 / KBS 63</strain>
    </source>
</reference>
<proteinExistence type="predicted"/>
<dbReference type="AlphaFoldDB" id="I3ZE43"/>
<sequence>MQILRKAVLHTVVVLAAAVPSCAQSYKVTNLLSDGSVAAANTDPNFKNPWAISASGNFWISTANTGYNYVVPPAGTVSFKVIVPTAAAPNTAPGLPAGSVTTGGAVGMLLSNATKASFLFSTLDGTISGWNSKLGTANAISTIAINNSAAGASYPGLAILNIATAGVTSKSYILAANFGTGNAIEVYDSNFAPTKLAGGFVDPTLPAGYAPFAVHVLGSQVFVNYAVRTAAAPYLTVNGPGNGVVSVFDTSGNFVSRVATGGNLNAPWGIAYAPANFGIFSNDLLIGNFGDGIINAFDPKTFAYIGQLVDAAGKPLQYASLWELLTGGTAVTGTTAVGGGDTSTVYFTAGLDKEQHGLLAGITNGATAGATPTFGFSAALPSATVTAGSSAQVQLSLIPVNSFSGNVSLTCAGLPSNTTCSFSPSQVSVSSTAPSTVTVSITTNTKTAALQPFRKSHTLAGIAVALLLPFASLFGFGKRSRYVVALRATGLAMVLVGSSVVFVGCGGSGNTTSTSTTPAPVTPAGTSTVTIAATSGTVTQQTSVALTVK</sequence>
<keyword evidence="1" id="KW-0472">Membrane</keyword>
<dbReference type="HOGENOM" id="CLU_495997_0_0_0"/>
<organism evidence="3 4">
    <name type="scientific">Terriglobus roseus (strain DSM 18391 / NRRL B-41598 / KBS 63)</name>
    <dbReference type="NCBI Taxonomy" id="926566"/>
    <lineage>
        <taxon>Bacteria</taxon>
        <taxon>Pseudomonadati</taxon>
        <taxon>Acidobacteriota</taxon>
        <taxon>Terriglobia</taxon>
        <taxon>Terriglobales</taxon>
        <taxon>Acidobacteriaceae</taxon>
        <taxon>Terriglobus</taxon>
    </lineage>
</organism>
<evidence type="ECO:0000313" key="4">
    <source>
        <dbReference type="Proteomes" id="UP000006056"/>
    </source>
</evidence>
<dbReference type="NCBIfam" id="TIGR03118">
    <property type="entry name" value="PEPCTERM_chp_1"/>
    <property type="match status" value="1"/>
</dbReference>
<keyword evidence="4" id="KW-1185">Reference proteome</keyword>
<evidence type="ECO:0000256" key="1">
    <source>
        <dbReference type="SAM" id="Phobius"/>
    </source>
</evidence>
<dbReference type="EMBL" id="CP003379">
    <property type="protein sequence ID" value="AFL87511.1"/>
    <property type="molecule type" value="Genomic_DNA"/>
</dbReference>
<protein>
    <submittedName>
        <fullName evidence="3">TIGR03118 family protein</fullName>
    </submittedName>
</protein>
<keyword evidence="1" id="KW-0812">Transmembrane</keyword>
<dbReference type="Proteomes" id="UP000006056">
    <property type="component" value="Chromosome"/>
</dbReference>
<dbReference type="SUPFAM" id="SSF63825">
    <property type="entry name" value="YWTD domain"/>
    <property type="match status" value="1"/>
</dbReference>
<dbReference type="STRING" id="926566.Terro_1201"/>